<dbReference type="PANTHER" id="PTHR37302">
    <property type="entry name" value="SLR1116 PROTEIN"/>
    <property type="match status" value="1"/>
</dbReference>
<dbReference type="KEGG" id="fpn:ABE65_011145"/>
<gene>
    <name evidence="4" type="ORF">ABE65_011145</name>
</gene>
<dbReference type="InterPro" id="IPR007837">
    <property type="entry name" value="DinB"/>
</dbReference>
<evidence type="ECO:0000313" key="5">
    <source>
        <dbReference type="Proteomes" id="UP000076623"/>
    </source>
</evidence>
<dbReference type="Pfam" id="PF05163">
    <property type="entry name" value="DinB"/>
    <property type="match status" value="1"/>
</dbReference>
<evidence type="ECO:0000313" key="4">
    <source>
        <dbReference type="EMBL" id="ANC77328.1"/>
    </source>
</evidence>
<comment type="similarity">
    <text evidence="1">Belongs to the DinB family.</text>
</comment>
<dbReference type="SUPFAM" id="SSF109854">
    <property type="entry name" value="DinB/YfiT-like putative metalloenzymes"/>
    <property type="match status" value="1"/>
</dbReference>
<keyword evidence="5" id="KW-1185">Reference proteome</keyword>
<feature type="binding site" evidence="3">
    <location>
        <position position="130"/>
    </location>
    <ligand>
        <name>a divalent metal cation</name>
        <dbReference type="ChEBI" id="CHEBI:60240"/>
    </ligand>
</feature>
<dbReference type="Proteomes" id="UP000076623">
    <property type="component" value="Chromosome"/>
</dbReference>
<dbReference type="GO" id="GO:0046872">
    <property type="term" value="F:metal ion binding"/>
    <property type="evidence" value="ECO:0007669"/>
    <property type="project" value="UniProtKB-KW"/>
</dbReference>
<reference evidence="4 5" key="1">
    <citation type="submission" date="2016-04" db="EMBL/GenBank/DDBJ databases">
        <title>Complete genome sequence of Fictibacillus phosphorivorans G25-29, a strain toxic to nematodes.</title>
        <authorList>
            <person name="Zheng Z."/>
        </authorList>
    </citation>
    <scope>NUCLEOTIDE SEQUENCE [LARGE SCALE GENOMIC DNA]</scope>
    <source>
        <strain evidence="4 5">G25-29</strain>
    </source>
</reference>
<feature type="binding site" evidence="3">
    <location>
        <position position="48"/>
    </location>
    <ligand>
        <name>a divalent metal cation</name>
        <dbReference type="ChEBI" id="CHEBI:60240"/>
    </ligand>
</feature>
<sequence length="165" mass="19411">MNLFKTQYDWIRLTRETLFQYCETLSPTDYSKKLETFSGESILSLHAHVAGCYQRWLGDRALGKSLPDITPESIHNVQEMRELFRKTDELVYEFLDKFENNWDHMVEVTFRNGSQADFTALWLFTHTVTHEFHHKGQIVKIGRQLGYAPPDTDLIEPMIKNPSNR</sequence>
<keyword evidence="2 3" id="KW-0479">Metal-binding</keyword>
<evidence type="ECO:0000256" key="1">
    <source>
        <dbReference type="ARBA" id="ARBA00008635"/>
    </source>
</evidence>
<organism evidence="4 5">
    <name type="scientific">Fictibacillus phosphorivorans</name>
    <dbReference type="NCBI Taxonomy" id="1221500"/>
    <lineage>
        <taxon>Bacteria</taxon>
        <taxon>Bacillati</taxon>
        <taxon>Bacillota</taxon>
        <taxon>Bacilli</taxon>
        <taxon>Bacillales</taxon>
        <taxon>Fictibacillaceae</taxon>
        <taxon>Fictibacillus</taxon>
    </lineage>
</organism>
<dbReference type="STRING" id="1221500.ABE65_011145"/>
<protein>
    <submittedName>
        <fullName evidence="4">Damage-inducible protein DinB</fullName>
    </submittedName>
</protein>
<proteinExistence type="inferred from homology"/>
<evidence type="ECO:0000256" key="3">
    <source>
        <dbReference type="PIRSR" id="PIRSR607837-1"/>
    </source>
</evidence>
<dbReference type="PANTHER" id="PTHR37302:SF3">
    <property type="entry name" value="DAMAGE-INDUCIBLE PROTEIN DINB"/>
    <property type="match status" value="1"/>
</dbReference>
<dbReference type="InterPro" id="IPR034660">
    <property type="entry name" value="DinB/YfiT-like"/>
</dbReference>
<dbReference type="RefSeq" id="WP_066394791.1">
    <property type="nucleotide sequence ID" value="NZ_CP015378.1"/>
</dbReference>
<dbReference type="EMBL" id="CP015378">
    <property type="protein sequence ID" value="ANC77328.1"/>
    <property type="molecule type" value="Genomic_DNA"/>
</dbReference>
<name>A0A160ILZ0_9BACL</name>
<accession>A0A160ILZ0</accession>
<dbReference type="Gene3D" id="1.20.120.450">
    <property type="entry name" value="dinb family like domain"/>
    <property type="match status" value="1"/>
</dbReference>
<dbReference type="AlphaFoldDB" id="A0A160ILZ0"/>
<feature type="binding site" evidence="3">
    <location>
        <position position="134"/>
    </location>
    <ligand>
        <name>a divalent metal cation</name>
        <dbReference type="ChEBI" id="CHEBI:60240"/>
    </ligand>
</feature>
<evidence type="ECO:0000256" key="2">
    <source>
        <dbReference type="ARBA" id="ARBA00022723"/>
    </source>
</evidence>